<evidence type="ECO:0000256" key="5">
    <source>
        <dbReference type="ARBA" id="ARBA00022801"/>
    </source>
</evidence>
<keyword evidence="10" id="KW-1185">Reference proteome</keyword>
<keyword evidence="3" id="KW-0645">Protease</keyword>
<feature type="transmembrane region" description="Helical" evidence="8">
    <location>
        <begin position="78"/>
        <end position="97"/>
    </location>
</feature>
<name>A0A3R8R2C5_9FIRM</name>
<feature type="transmembrane region" description="Helical" evidence="8">
    <location>
        <begin position="169"/>
        <end position="187"/>
    </location>
</feature>
<evidence type="ECO:0000256" key="4">
    <source>
        <dbReference type="ARBA" id="ARBA00022692"/>
    </source>
</evidence>
<dbReference type="AlphaFoldDB" id="A0A3R8R2C5"/>
<dbReference type="EMBL" id="RHJS01000002">
    <property type="protein sequence ID" value="RRK30678.1"/>
    <property type="molecule type" value="Genomic_DNA"/>
</dbReference>
<dbReference type="InterPro" id="IPR006741">
    <property type="entry name" value="AgrB"/>
</dbReference>
<comment type="caution">
    <text evidence="9">The sequence shown here is derived from an EMBL/GenBank/DDBJ whole genome shotgun (WGS) entry which is preliminary data.</text>
</comment>
<dbReference type="Pfam" id="PF04647">
    <property type="entry name" value="AgrB"/>
    <property type="match status" value="1"/>
</dbReference>
<evidence type="ECO:0000256" key="3">
    <source>
        <dbReference type="ARBA" id="ARBA00022670"/>
    </source>
</evidence>
<dbReference type="RefSeq" id="WP_125126484.1">
    <property type="nucleotide sequence ID" value="NZ_RHJS01000002.1"/>
</dbReference>
<evidence type="ECO:0000256" key="8">
    <source>
        <dbReference type="SAM" id="Phobius"/>
    </source>
</evidence>
<accession>A0A3R8R2C5</accession>
<evidence type="ECO:0000313" key="10">
    <source>
        <dbReference type="Proteomes" id="UP000274920"/>
    </source>
</evidence>
<evidence type="ECO:0000256" key="2">
    <source>
        <dbReference type="ARBA" id="ARBA00022654"/>
    </source>
</evidence>
<dbReference type="GO" id="GO:0016020">
    <property type="term" value="C:membrane"/>
    <property type="evidence" value="ECO:0007669"/>
    <property type="project" value="InterPro"/>
</dbReference>
<organism evidence="9 10">
    <name type="scientific">Schaedlerella arabinosiphila</name>
    <dbReference type="NCBI Taxonomy" id="2044587"/>
    <lineage>
        <taxon>Bacteria</taxon>
        <taxon>Bacillati</taxon>
        <taxon>Bacillota</taxon>
        <taxon>Clostridia</taxon>
        <taxon>Lachnospirales</taxon>
        <taxon>Lachnospiraceae</taxon>
        <taxon>Schaedlerella</taxon>
    </lineage>
</organism>
<gene>
    <name evidence="9" type="ORF">EBB54_04265</name>
</gene>
<keyword evidence="6 8" id="KW-1133">Transmembrane helix</keyword>
<reference evidence="9" key="1">
    <citation type="submission" date="2018-10" db="EMBL/GenBank/DDBJ databases">
        <title>Schaedlerella arabinophila gen. nov. sp. nov., isolated from the mouse intestinal tract and comparative analysis with the genome of the closely related altered Schaedler flora strain ASF502.</title>
        <authorList>
            <person name="Miyake S."/>
            <person name="Soh M."/>
            <person name="Seedorf H."/>
        </authorList>
    </citation>
    <scope>NUCLEOTIDE SEQUENCE [LARGE SCALE GENOMIC DNA]</scope>
    <source>
        <strain evidence="9">DSM 106076</strain>
    </source>
</reference>
<dbReference type="SMART" id="SM00793">
    <property type="entry name" value="AgrB"/>
    <property type="match status" value="1"/>
</dbReference>
<feature type="transmembrane region" description="Helical" evidence="8">
    <location>
        <begin position="26"/>
        <end position="48"/>
    </location>
</feature>
<keyword evidence="1" id="KW-1003">Cell membrane</keyword>
<dbReference type="GO" id="GO:0009372">
    <property type="term" value="P:quorum sensing"/>
    <property type="evidence" value="ECO:0007669"/>
    <property type="project" value="UniProtKB-KW"/>
</dbReference>
<evidence type="ECO:0000313" key="9">
    <source>
        <dbReference type="EMBL" id="RRK30678.1"/>
    </source>
</evidence>
<proteinExistence type="predicted"/>
<keyword evidence="4 8" id="KW-0812">Transmembrane</keyword>
<keyword evidence="7 8" id="KW-0472">Membrane</keyword>
<sequence>MIERTAKRIAVSCVKNNVIQKEQEGVCAYGMELLIATMCSTVAILGAGLILHRFWYTIFLLVPFYHIRMYAGGIHAETYAKCILSFTVGFLMILLGTEYLIRAGFQDGLMLYSLMSFLVIWLVSPIEDHSRPLSVDEQTGYKKKARISAFGYESMVQAIYYIWKSVEALYAASAVSAVALVLILGIVKNKRIGYRPAHICRK</sequence>
<dbReference type="GO" id="GO:0008233">
    <property type="term" value="F:peptidase activity"/>
    <property type="evidence" value="ECO:0007669"/>
    <property type="project" value="UniProtKB-KW"/>
</dbReference>
<evidence type="ECO:0000256" key="6">
    <source>
        <dbReference type="ARBA" id="ARBA00022989"/>
    </source>
</evidence>
<evidence type="ECO:0000256" key="1">
    <source>
        <dbReference type="ARBA" id="ARBA00022475"/>
    </source>
</evidence>
<keyword evidence="2" id="KW-0673">Quorum sensing</keyword>
<dbReference type="Proteomes" id="UP000274920">
    <property type="component" value="Unassembled WGS sequence"/>
</dbReference>
<keyword evidence="5" id="KW-0378">Hydrolase</keyword>
<evidence type="ECO:0008006" key="11">
    <source>
        <dbReference type="Google" id="ProtNLM"/>
    </source>
</evidence>
<feature type="transmembrane region" description="Helical" evidence="8">
    <location>
        <begin position="54"/>
        <end position="71"/>
    </location>
</feature>
<evidence type="ECO:0000256" key="7">
    <source>
        <dbReference type="ARBA" id="ARBA00023136"/>
    </source>
</evidence>
<dbReference type="GO" id="GO:0006508">
    <property type="term" value="P:proteolysis"/>
    <property type="evidence" value="ECO:0007669"/>
    <property type="project" value="UniProtKB-KW"/>
</dbReference>
<protein>
    <recommendedName>
        <fullName evidence="11">Accessory regulator AgrB</fullName>
    </recommendedName>
</protein>